<dbReference type="InterPro" id="IPR050784">
    <property type="entry name" value="IAP"/>
</dbReference>
<dbReference type="GO" id="GO:0051726">
    <property type="term" value="P:regulation of cell cycle"/>
    <property type="evidence" value="ECO:0007669"/>
    <property type="project" value="TreeGrafter"/>
</dbReference>
<evidence type="ECO:0000313" key="1">
    <source>
        <dbReference type="EMBL" id="KAH9382276.1"/>
    </source>
</evidence>
<dbReference type="SUPFAM" id="SSF57924">
    <property type="entry name" value="Inhibitor of apoptosis (IAP) repeat"/>
    <property type="match status" value="1"/>
</dbReference>
<dbReference type="Gene3D" id="1.10.1170.10">
    <property type="entry name" value="Inhibitor Of Apoptosis Protein (2mihbC-IAP-1), Chain A"/>
    <property type="match status" value="1"/>
</dbReference>
<dbReference type="GO" id="GO:0031398">
    <property type="term" value="P:positive regulation of protein ubiquitination"/>
    <property type="evidence" value="ECO:0007669"/>
    <property type="project" value="TreeGrafter"/>
</dbReference>
<dbReference type="GO" id="GO:0005737">
    <property type="term" value="C:cytoplasm"/>
    <property type="evidence" value="ECO:0007669"/>
    <property type="project" value="TreeGrafter"/>
</dbReference>
<name>A0A9J6H6D7_HAELO</name>
<proteinExistence type="predicted"/>
<accession>A0A9J6H6D7</accession>
<dbReference type="AlphaFoldDB" id="A0A9J6H6D7"/>
<dbReference type="InterPro" id="IPR001370">
    <property type="entry name" value="BIR_rpt"/>
</dbReference>
<dbReference type="GO" id="GO:0043066">
    <property type="term" value="P:negative regulation of apoptotic process"/>
    <property type="evidence" value="ECO:0007669"/>
    <property type="project" value="TreeGrafter"/>
</dbReference>
<reference evidence="1 2" key="1">
    <citation type="journal article" date="2020" name="Cell">
        <title>Large-Scale Comparative Analyses of Tick Genomes Elucidate Their Genetic Diversity and Vector Capacities.</title>
        <authorList>
            <consortium name="Tick Genome and Microbiome Consortium (TIGMIC)"/>
            <person name="Jia N."/>
            <person name="Wang J."/>
            <person name="Shi W."/>
            <person name="Du L."/>
            <person name="Sun Y."/>
            <person name="Zhan W."/>
            <person name="Jiang J.F."/>
            <person name="Wang Q."/>
            <person name="Zhang B."/>
            <person name="Ji P."/>
            <person name="Bell-Sakyi L."/>
            <person name="Cui X.M."/>
            <person name="Yuan T.T."/>
            <person name="Jiang B.G."/>
            <person name="Yang W.F."/>
            <person name="Lam T.T."/>
            <person name="Chang Q.C."/>
            <person name="Ding S.J."/>
            <person name="Wang X.J."/>
            <person name="Zhu J.G."/>
            <person name="Ruan X.D."/>
            <person name="Zhao L."/>
            <person name="Wei J.T."/>
            <person name="Ye R.Z."/>
            <person name="Que T.C."/>
            <person name="Du C.H."/>
            <person name="Zhou Y.H."/>
            <person name="Cheng J.X."/>
            <person name="Dai P.F."/>
            <person name="Guo W.B."/>
            <person name="Han X.H."/>
            <person name="Huang E.J."/>
            <person name="Li L.F."/>
            <person name="Wei W."/>
            <person name="Gao Y.C."/>
            <person name="Liu J.Z."/>
            <person name="Shao H.Z."/>
            <person name="Wang X."/>
            <person name="Wang C.C."/>
            <person name="Yang T.C."/>
            <person name="Huo Q.B."/>
            <person name="Li W."/>
            <person name="Chen H.Y."/>
            <person name="Chen S.E."/>
            <person name="Zhou L.G."/>
            <person name="Ni X.B."/>
            <person name="Tian J.H."/>
            <person name="Sheng Y."/>
            <person name="Liu T."/>
            <person name="Pan Y.S."/>
            <person name="Xia L.Y."/>
            <person name="Li J."/>
            <person name="Zhao F."/>
            <person name="Cao W.C."/>
        </authorList>
    </citation>
    <scope>NUCLEOTIDE SEQUENCE [LARGE SCALE GENOMIC DNA]</scope>
    <source>
        <strain evidence="1">HaeL-2018</strain>
    </source>
</reference>
<evidence type="ECO:0000313" key="2">
    <source>
        <dbReference type="Proteomes" id="UP000821853"/>
    </source>
</evidence>
<dbReference type="OrthoDB" id="6499534at2759"/>
<dbReference type="PROSITE" id="PS50143">
    <property type="entry name" value="BIR_REPEAT_2"/>
    <property type="match status" value="1"/>
</dbReference>
<keyword evidence="2" id="KW-1185">Reference proteome</keyword>
<dbReference type="EMBL" id="JABSTR010000011">
    <property type="protein sequence ID" value="KAH9382276.1"/>
    <property type="molecule type" value="Genomic_DNA"/>
</dbReference>
<dbReference type="PANTHER" id="PTHR10044">
    <property type="entry name" value="INHIBITOR OF APOPTOSIS"/>
    <property type="match status" value="1"/>
</dbReference>
<dbReference type="Pfam" id="PF00653">
    <property type="entry name" value="BIR"/>
    <property type="match status" value="1"/>
</dbReference>
<dbReference type="GO" id="GO:0005634">
    <property type="term" value="C:nucleus"/>
    <property type="evidence" value="ECO:0007669"/>
    <property type="project" value="TreeGrafter"/>
</dbReference>
<protein>
    <submittedName>
        <fullName evidence="1">Uncharacterized protein</fullName>
    </submittedName>
</protein>
<dbReference type="GO" id="GO:0043027">
    <property type="term" value="F:cysteine-type endopeptidase inhibitor activity involved in apoptotic process"/>
    <property type="evidence" value="ECO:0007669"/>
    <property type="project" value="TreeGrafter"/>
</dbReference>
<dbReference type="SMART" id="SM00238">
    <property type="entry name" value="BIR"/>
    <property type="match status" value="1"/>
</dbReference>
<dbReference type="GO" id="GO:0061630">
    <property type="term" value="F:ubiquitin protein ligase activity"/>
    <property type="evidence" value="ECO:0007669"/>
    <property type="project" value="TreeGrafter"/>
</dbReference>
<gene>
    <name evidence="1" type="ORF">HPB48_013541</name>
</gene>
<dbReference type="CDD" id="cd00022">
    <property type="entry name" value="BIR"/>
    <property type="match status" value="1"/>
</dbReference>
<organism evidence="1 2">
    <name type="scientific">Haemaphysalis longicornis</name>
    <name type="common">Bush tick</name>
    <dbReference type="NCBI Taxonomy" id="44386"/>
    <lineage>
        <taxon>Eukaryota</taxon>
        <taxon>Metazoa</taxon>
        <taxon>Ecdysozoa</taxon>
        <taxon>Arthropoda</taxon>
        <taxon>Chelicerata</taxon>
        <taxon>Arachnida</taxon>
        <taxon>Acari</taxon>
        <taxon>Parasitiformes</taxon>
        <taxon>Ixodida</taxon>
        <taxon>Ixodoidea</taxon>
        <taxon>Ixodidae</taxon>
        <taxon>Haemaphysalinae</taxon>
        <taxon>Haemaphysalis</taxon>
    </lineage>
</organism>
<dbReference type="VEuPathDB" id="VectorBase:HLOH_045713"/>
<sequence length="105" mass="11887">MQDYTQCFHCGGVLCNWDASDDPWEEHARWFPRCQFVLLSKGEAFIEKCLRRHRLSSVSGTSFSFLQIARPCSFACLSAGQTGCLPNMFQGQARMSQMYAMTSVS</sequence>
<dbReference type="Proteomes" id="UP000821853">
    <property type="component" value="Chromosome 9"/>
</dbReference>
<comment type="caution">
    <text evidence="1">The sequence shown here is derived from an EMBL/GenBank/DDBJ whole genome shotgun (WGS) entry which is preliminary data.</text>
</comment>
<dbReference type="PANTHER" id="PTHR10044:SF139">
    <property type="entry name" value="DEATH-ASSOCIATED INHIBITOR OF APOPTOSIS 2"/>
    <property type="match status" value="1"/>
</dbReference>